<dbReference type="RefSeq" id="WP_186660080.1">
    <property type="nucleotide sequence ID" value="NZ_CP077095.1"/>
</dbReference>
<evidence type="ECO:0000313" key="1">
    <source>
        <dbReference type="EMBL" id="QXI37373.1"/>
    </source>
</evidence>
<name>A0A9E6TVK2_9PSED</name>
<proteinExistence type="predicted"/>
<reference evidence="1 2" key="2">
    <citation type="journal article" date="2021" name="Microorganisms">
        <title>The Ever-Expanding Pseudomonas Genus: Description of 43 New Species and Partition of the Pseudomonas putida Group.</title>
        <authorList>
            <person name="Girard L."/>
            <person name="Lood C."/>
            <person name="Hofte M."/>
            <person name="Vandamme P."/>
            <person name="Rokni-Zadeh H."/>
            <person name="van Noort V."/>
            <person name="Lavigne R."/>
            <person name="De Mot R."/>
        </authorList>
    </citation>
    <scope>NUCLEOTIDE SEQUENCE [LARGE SCALE GENOMIC DNA]</scope>
    <source>
        <strain evidence="1 2">RW9S1A</strain>
    </source>
</reference>
<keyword evidence="2" id="KW-1185">Reference proteome</keyword>
<accession>A0A9E6TVK2</accession>
<organism evidence="1 2">
    <name type="scientific">Pseudomonas xantholysinigenes</name>
    <dbReference type="NCBI Taxonomy" id="2745490"/>
    <lineage>
        <taxon>Bacteria</taxon>
        <taxon>Pseudomonadati</taxon>
        <taxon>Pseudomonadota</taxon>
        <taxon>Gammaproteobacteria</taxon>
        <taxon>Pseudomonadales</taxon>
        <taxon>Pseudomonadaceae</taxon>
        <taxon>Pseudomonas</taxon>
    </lineage>
</organism>
<dbReference type="AlphaFoldDB" id="A0A9E6TVK2"/>
<dbReference type="KEGG" id="pxn:HU772_018815"/>
<reference evidence="1 2" key="1">
    <citation type="journal article" date="2020" name="Microorganisms">
        <title>Reliable Identification of Environmental Pseudomonas Isolates Using the rpoD Gene.</title>
        <authorList>
            <consortium name="The Broad Institute Genome Sequencing Platform"/>
            <person name="Girard L."/>
            <person name="Lood C."/>
            <person name="Rokni-Zadeh H."/>
            <person name="van Noort V."/>
            <person name="Lavigne R."/>
            <person name="De Mot R."/>
        </authorList>
    </citation>
    <scope>NUCLEOTIDE SEQUENCE [LARGE SCALE GENOMIC DNA]</scope>
    <source>
        <strain evidence="1 2">RW9S1A</strain>
    </source>
</reference>
<dbReference type="Proteomes" id="UP000633418">
    <property type="component" value="Chromosome"/>
</dbReference>
<sequence>MGFEIINMGAAPTGVGGDTVRTGFDKVNRNLAQLKDRALQPDYSTLSGQLYREVGVMAVSNYVNAFTLKTKVPSVGGIAPIVRLQGCLATYTSPITLDLSWYFYDGKIVAATALVNTSSREMATLAANNGLQIILYEENGLANLYLKFPARAYYPRFAVSCLNTGALAMPAGQEADWGIVVDGPPPAASLQQLPFTIVTTLNTANCKVGNDGTIKVA</sequence>
<dbReference type="EMBL" id="CP077095">
    <property type="protein sequence ID" value="QXI37373.1"/>
    <property type="molecule type" value="Genomic_DNA"/>
</dbReference>
<protein>
    <submittedName>
        <fullName evidence="1">Uncharacterized protein</fullName>
    </submittedName>
</protein>
<evidence type="ECO:0000313" key="2">
    <source>
        <dbReference type="Proteomes" id="UP000633418"/>
    </source>
</evidence>
<gene>
    <name evidence="1" type="ORF">HU772_018815</name>
</gene>